<dbReference type="KEGG" id="afla:FHG64_03525"/>
<keyword evidence="1" id="KW-0732">Signal</keyword>
<evidence type="ECO:0000313" key="3">
    <source>
        <dbReference type="Proteomes" id="UP000309016"/>
    </source>
</evidence>
<feature type="chain" id="PRO_5023149600" description="DUF4377 domain-containing protein" evidence="1">
    <location>
        <begin position="21"/>
        <end position="104"/>
    </location>
</feature>
<protein>
    <recommendedName>
        <fullName evidence="4">DUF4377 domain-containing protein</fullName>
    </recommendedName>
</protein>
<feature type="signal peptide" evidence="1">
    <location>
        <begin position="1"/>
        <end position="20"/>
    </location>
</feature>
<reference evidence="2 3" key="1">
    <citation type="submission" date="2019-06" db="EMBL/GenBank/DDBJ databases">
        <title>Complete genome sequence of Antarcticibacterium flavum KCTC 52984T from an Antarctic marine sediment.</title>
        <authorList>
            <person name="Lee Y.M."/>
            <person name="Shin S.C."/>
        </authorList>
    </citation>
    <scope>NUCLEOTIDE SEQUENCE [LARGE SCALE GENOMIC DNA]</scope>
    <source>
        <strain evidence="2 3">KCTC 52984</strain>
    </source>
</reference>
<name>A0A5B7WZ87_9FLAO</name>
<dbReference type="RefSeq" id="WP_139065112.1">
    <property type="nucleotide sequence ID" value="NZ_CP040812.1"/>
</dbReference>
<dbReference type="PROSITE" id="PS51257">
    <property type="entry name" value="PROKAR_LIPOPROTEIN"/>
    <property type="match status" value="1"/>
</dbReference>
<evidence type="ECO:0008006" key="4">
    <source>
        <dbReference type="Google" id="ProtNLM"/>
    </source>
</evidence>
<gene>
    <name evidence="2" type="ORF">FHG64_03525</name>
</gene>
<proteinExistence type="predicted"/>
<evidence type="ECO:0000256" key="1">
    <source>
        <dbReference type="SAM" id="SignalP"/>
    </source>
</evidence>
<evidence type="ECO:0000313" key="2">
    <source>
        <dbReference type="EMBL" id="QCY68534.1"/>
    </source>
</evidence>
<sequence length="104" mass="11815">MNKFKNLLFILILLPFAAGCETDTEVSNTGLAAKIYYTPACATINGYLTLDSNVKTYVFQHEIDEKFQESGLEVFVDFQLEEQRPLTAECTQAEIIKITSIRER</sequence>
<dbReference type="EMBL" id="CP040812">
    <property type="protein sequence ID" value="QCY68534.1"/>
    <property type="molecule type" value="Genomic_DNA"/>
</dbReference>
<dbReference type="AlphaFoldDB" id="A0A5B7WZ87"/>
<organism evidence="2 3">
    <name type="scientific">Antarcticibacterium flavum</name>
    <dbReference type="NCBI Taxonomy" id="2058175"/>
    <lineage>
        <taxon>Bacteria</taxon>
        <taxon>Pseudomonadati</taxon>
        <taxon>Bacteroidota</taxon>
        <taxon>Flavobacteriia</taxon>
        <taxon>Flavobacteriales</taxon>
        <taxon>Flavobacteriaceae</taxon>
        <taxon>Antarcticibacterium</taxon>
    </lineage>
</organism>
<dbReference type="OrthoDB" id="1452534at2"/>
<dbReference type="Proteomes" id="UP000309016">
    <property type="component" value="Chromosome"/>
</dbReference>
<accession>A0A5B7WZ87</accession>
<keyword evidence="3" id="KW-1185">Reference proteome</keyword>